<dbReference type="SUPFAM" id="SSF54495">
    <property type="entry name" value="UBC-like"/>
    <property type="match status" value="1"/>
</dbReference>
<dbReference type="Pfam" id="PF00179">
    <property type="entry name" value="UQ_con"/>
    <property type="match status" value="1"/>
</dbReference>
<evidence type="ECO:0000256" key="4">
    <source>
        <dbReference type="ARBA" id="ARBA00022786"/>
    </source>
</evidence>
<keyword evidence="3" id="KW-0547">Nucleotide-binding</keyword>
<dbReference type="EMBL" id="QEAP01000178">
    <property type="protein sequence ID" value="TPX73553.1"/>
    <property type="molecule type" value="Genomic_DNA"/>
</dbReference>
<organism evidence="8 9">
    <name type="scientific">Chytriomyces confervae</name>
    <dbReference type="NCBI Taxonomy" id="246404"/>
    <lineage>
        <taxon>Eukaryota</taxon>
        <taxon>Fungi</taxon>
        <taxon>Fungi incertae sedis</taxon>
        <taxon>Chytridiomycota</taxon>
        <taxon>Chytridiomycota incertae sedis</taxon>
        <taxon>Chytridiomycetes</taxon>
        <taxon>Chytridiales</taxon>
        <taxon>Chytriomycetaceae</taxon>
        <taxon>Chytriomyces</taxon>
    </lineage>
</organism>
<evidence type="ECO:0000259" key="7">
    <source>
        <dbReference type="PROSITE" id="PS50127"/>
    </source>
</evidence>
<evidence type="ECO:0000256" key="2">
    <source>
        <dbReference type="ARBA" id="ARBA00022679"/>
    </source>
</evidence>
<keyword evidence="9" id="KW-1185">Reference proteome</keyword>
<keyword evidence="4" id="KW-0833">Ubl conjugation pathway</keyword>
<dbReference type="SMART" id="SM00212">
    <property type="entry name" value="UBCc"/>
    <property type="match status" value="1"/>
</dbReference>
<evidence type="ECO:0000256" key="1">
    <source>
        <dbReference type="ARBA" id="ARBA00012486"/>
    </source>
</evidence>
<dbReference type="STRING" id="246404.A0A507FBA5"/>
<dbReference type="InterPro" id="IPR016135">
    <property type="entry name" value="UBQ-conjugating_enzyme/RWD"/>
</dbReference>
<evidence type="ECO:0000256" key="6">
    <source>
        <dbReference type="SAM" id="MobiDB-lite"/>
    </source>
</evidence>
<dbReference type="PROSITE" id="PS50127">
    <property type="entry name" value="UBC_2"/>
    <property type="match status" value="1"/>
</dbReference>
<dbReference type="PANTHER" id="PTHR24068">
    <property type="entry name" value="UBIQUITIN-CONJUGATING ENZYME E2"/>
    <property type="match status" value="1"/>
</dbReference>
<name>A0A507FBA5_9FUNG</name>
<feature type="compositionally biased region" description="Low complexity" evidence="6">
    <location>
        <begin position="188"/>
        <end position="204"/>
    </location>
</feature>
<proteinExistence type="predicted"/>
<protein>
    <recommendedName>
        <fullName evidence="1">E2 ubiquitin-conjugating enzyme</fullName>
        <ecNumber evidence="1">2.3.2.23</ecNumber>
    </recommendedName>
</protein>
<reference evidence="8 9" key="1">
    <citation type="journal article" date="2019" name="Sci. Rep.">
        <title>Comparative genomics of chytrid fungi reveal insights into the obligate biotrophic and pathogenic lifestyle of Synchytrium endobioticum.</title>
        <authorList>
            <person name="van de Vossenberg B.T.L.H."/>
            <person name="Warris S."/>
            <person name="Nguyen H.D.T."/>
            <person name="van Gent-Pelzer M.P.E."/>
            <person name="Joly D.L."/>
            <person name="van de Geest H.C."/>
            <person name="Bonants P.J.M."/>
            <person name="Smith D.S."/>
            <person name="Levesque C.A."/>
            <person name="van der Lee T.A.J."/>
        </authorList>
    </citation>
    <scope>NUCLEOTIDE SEQUENCE [LARGE SCALE GENOMIC DNA]</scope>
    <source>
        <strain evidence="8 9">CBS 675.73</strain>
    </source>
</reference>
<gene>
    <name evidence="8" type="ORF">CcCBS67573_g05177</name>
</gene>
<dbReference type="AlphaFoldDB" id="A0A507FBA5"/>
<feature type="region of interest" description="Disordered" evidence="6">
    <location>
        <begin position="188"/>
        <end position="214"/>
    </location>
</feature>
<dbReference type="Proteomes" id="UP000320333">
    <property type="component" value="Unassembled WGS sequence"/>
</dbReference>
<dbReference type="GO" id="GO:0005524">
    <property type="term" value="F:ATP binding"/>
    <property type="evidence" value="ECO:0007669"/>
    <property type="project" value="UniProtKB-KW"/>
</dbReference>
<dbReference type="CDD" id="cd23805">
    <property type="entry name" value="UBCc_UBE2T"/>
    <property type="match status" value="1"/>
</dbReference>
<evidence type="ECO:0000256" key="5">
    <source>
        <dbReference type="ARBA" id="ARBA00022840"/>
    </source>
</evidence>
<dbReference type="OrthoDB" id="9978460at2759"/>
<keyword evidence="5" id="KW-0067">ATP-binding</keyword>
<dbReference type="EC" id="2.3.2.23" evidence="1"/>
<evidence type="ECO:0000313" key="8">
    <source>
        <dbReference type="EMBL" id="TPX73553.1"/>
    </source>
</evidence>
<comment type="caution">
    <text evidence="8">The sequence shown here is derived from an EMBL/GenBank/DDBJ whole genome shotgun (WGS) entry which is preliminary data.</text>
</comment>
<feature type="domain" description="UBC core" evidence="7">
    <location>
        <begin position="4"/>
        <end position="154"/>
    </location>
</feature>
<dbReference type="InterPro" id="IPR000608">
    <property type="entry name" value="UBC"/>
</dbReference>
<feature type="compositionally biased region" description="Polar residues" evidence="6">
    <location>
        <begin position="205"/>
        <end position="214"/>
    </location>
</feature>
<dbReference type="FunFam" id="3.10.110.10:FF:000041">
    <property type="entry name" value="Ubiquitin-conjugating enzyme E2 T"/>
    <property type="match status" value="1"/>
</dbReference>
<sequence>MSGIATMRIKREAALLANEPSLGVTAWPTDDSLFTFAAEIEGPDASPYEHGIFRLSAQLSDRYPFEPPKVIFTTRIHHPNIDSSGRICSDVLKMPPKGCWSPKMNLNTVFAAIRLLMAEPNPDDPLENEIADEFKNNRAVYFQKAQSMTKQYAVKSNISAAPTKDEGKPLAVSMQPINSTVDRLHVTAPAAESSSSALPDATSSMTETGPLTTLDRTQVAGNEEVASEVVMNNVKASAPEPLKLGGGGAKKRIGLSLSSKSKKGK</sequence>
<accession>A0A507FBA5</accession>
<evidence type="ECO:0000313" key="9">
    <source>
        <dbReference type="Proteomes" id="UP000320333"/>
    </source>
</evidence>
<evidence type="ECO:0000256" key="3">
    <source>
        <dbReference type="ARBA" id="ARBA00022741"/>
    </source>
</evidence>
<dbReference type="Gene3D" id="3.10.110.10">
    <property type="entry name" value="Ubiquitin Conjugating Enzyme"/>
    <property type="match status" value="1"/>
</dbReference>
<keyword evidence="2" id="KW-0808">Transferase</keyword>
<dbReference type="GO" id="GO:0061631">
    <property type="term" value="F:ubiquitin conjugating enzyme activity"/>
    <property type="evidence" value="ECO:0007669"/>
    <property type="project" value="UniProtKB-EC"/>
</dbReference>
<feature type="region of interest" description="Disordered" evidence="6">
    <location>
        <begin position="236"/>
        <end position="265"/>
    </location>
</feature>